<keyword evidence="1" id="KW-0805">Transcription regulation</keyword>
<dbReference type="AlphaFoldDB" id="A0A505IJ53"/>
<dbReference type="InterPro" id="IPR001138">
    <property type="entry name" value="Zn2Cys6_DnaBD"/>
</dbReference>
<dbReference type="Proteomes" id="UP000197666">
    <property type="component" value="Unassembled WGS sequence"/>
</dbReference>
<dbReference type="Pfam" id="PF00172">
    <property type="entry name" value="Zn_clus"/>
    <property type="match status" value="1"/>
</dbReference>
<dbReference type="VEuPathDB" id="FungiDB:M747DRAFT_325200"/>
<feature type="domain" description="Zn(2)-C6 fungal-type" evidence="5">
    <location>
        <begin position="10"/>
        <end position="39"/>
    </location>
</feature>
<keyword evidence="3" id="KW-0804">Transcription</keyword>
<dbReference type="EMBL" id="NKJJ02000004">
    <property type="protein sequence ID" value="TPR11811.1"/>
    <property type="molecule type" value="Genomic_DNA"/>
</dbReference>
<dbReference type="GO" id="GO:0003677">
    <property type="term" value="F:DNA binding"/>
    <property type="evidence" value="ECO:0007669"/>
    <property type="project" value="UniProtKB-KW"/>
</dbReference>
<keyword evidence="4" id="KW-0539">Nucleus</keyword>
<dbReference type="SUPFAM" id="SSF57701">
    <property type="entry name" value="Zn2/Cys6 DNA-binding domain"/>
    <property type="match status" value="1"/>
</dbReference>
<dbReference type="PANTHER" id="PTHR38111:SF11">
    <property type="entry name" value="TRANSCRIPTION FACTOR DOMAIN-CONTAINING PROTEIN-RELATED"/>
    <property type="match status" value="1"/>
</dbReference>
<dbReference type="GO" id="GO:0008270">
    <property type="term" value="F:zinc ion binding"/>
    <property type="evidence" value="ECO:0007669"/>
    <property type="project" value="InterPro"/>
</dbReference>
<evidence type="ECO:0000256" key="3">
    <source>
        <dbReference type="ARBA" id="ARBA00023163"/>
    </source>
</evidence>
<keyword evidence="6" id="KW-0687">Ribonucleoprotein</keyword>
<dbReference type="GO" id="GO:0005840">
    <property type="term" value="C:ribosome"/>
    <property type="evidence" value="ECO:0007669"/>
    <property type="project" value="UniProtKB-KW"/>
</dbReference>
<accession>A0A505IJ53</accession>
<organism evidence="6 7">
    <name type="scientific">Aspergillus niger</name>
    <dbReference type="NCBI Taxonomy" id="5061"/>
    <lineage>
        <taxon>Eukaryota</taxon>
        <taxon>Fungi</taxon>
        <taxon>Dikarya</taxon>
        <taxon>Ascomycota</taxon>
        <taxon>Pezizomycotina</taxon>
        <taxon>Eurotiomycetes</taxon>
        <taxon>Eurotiomycetidae</taxon>
        <taxon>Eurotiales</taxon>
        <taxon>Aspergillaceae</taxon>
        <taxon>Aspergillus</taxon>
        <taxon>Aspergillus subgen. Circumdati</taxon>
    </lineage>
</organism>
<gene>
    <name evidence="6" type="ORF">CAN33_0050580</name>
</gene>
<sequence>MGGIPFRSTGCNTCRRRKVKCDEAKPECNRCIKNGHVCTGYERKRVFIHKSSEAIEEGELKLVRRPQSTSGKIPDRQLTRVEPGFPRLNNNAEVRSQLLASFVGGFLPSSRHLQDGKDTNILKTLPELCGNSPLLDRALLSLSSAFLAKQHKDDRLLGYSTKLYNNSMEIMHGKIKSGKGLGQDVLYTTVVFQLYEVSVTILIASRFFSAAGLTLHKLCDAVGRRKAATLYEVLTTQERLSQGSTELEPIDELMDLLAECSALIEQVDTFIEQLPASPDGDKNNGEKLLGSCLSLEERLHQTCLKMQEKLGAPSTLTHDVPLREDLRAHLATSLFPDPFQFVSLACAESHLIYWATLIILYPLVDELLDVLGYRRNDVTPSQSCAIHPQAIEQRPLGVDVATDFTALAEHYADEVCRSVMYCTQSDMNTLGAQHLLAPFSQCAQFFQVHELAQKYRWCQGVFVLLDSLGLGIAPLLKDMVWPQYRSARLRRSLSSVGKVP</sequence>
<dbReference type="PROSITE" id="PS00463">
    <property type="entry name" value="ZN2_CY6_FUNGAL_1"/>
    <property type="match status" value="1"/>
</dbReference>
<protein>
    <submittedName>
        <fullName evidence="6">Mitochondrial ribosomal protein L27 family protein</fullName>
    </submittedName>
</protein>
<dbReference type="SMART" id="SM00066">
    <property type="entry name" value="GAL4"/>
    <property type="match status" value="1"/>
</dbReference>
<dbReference type="Gene3D" id="4.10.240.10">
    <property type="entry name" value="Zn(2)-C6 fungal-type DNA-binding domain"/>
    <property type="match status" value="1"/>
</dbReference>
<dbReference type="VEuPathDB" id="FungiDB:ATCC64974_20360"/>
<keyword evidence="6" id="KW-0689">Ribosomal protein</keyword>
<dbReference type="VEuPathDB" id="FungiDB:An01g03400"/>
<dbReference type="PROSITE" id="PS50048">
    <property type="entry name" value="ZN2_CY6_FUNGAL_2"/>
    <property type="match status" value="1"/>
</dbReference>
<name>A0A505IJ53_ASPNG</name>
<evidence type="ECO:0000256" key="2">
    <source>
        <dbReference type="ARBA" id="ARBA00023125"/>
    </source>
</evidence>
<proteinExistence type="predicted"/>
<dbReference type="InterPro" id="IPR036864">
    <property type="entry name" value="Zn2-C6_fun-type_DNA-bd_sf"/>
</dbReference>
<dbReference type="GO" id="GO:0009893">
    <property type="term" value="P:positive regulation of metabolic process"/>
    <property type="evidence" value="ECO:0007669"/>
    <property type="project" value="UniProtKB-ARBA"/>
</dbReference>
<keyword evidence="2" id="KW-0238">DNA-binding</keyword>
<comment type="caution">
    <text evidence="6">The sequence shown here is derived from an EMBL/GenBank/DDBJ whole genome shotgun (WGS) entry which is preliminary data.</text>
</comment>
<dbReference type="VEuPathDB" id="FungiDB:ASPNIDRAFT2_1162232"/>
<evidence type="ECO:0000256" key="4">
    <source>
        <dbReference type="ARBA" id="ARBA00023242"/>
    </source>
</evidence>
<reference evidence="7" key="1">
    <citation type="submission" date="2018-10" db="EMBL/GenBank/DDBJ databases">
        <title>FDA dAtabase for Regulatory Grade micrObial Sequences (FDA-ARGOS): Supporting development and validation of Infectious Disease Dx tests.</title>
        <authorList>
            <person name="Kerrigan L."/>
            <person name="Tallon L."/>
            <person name="Sadzewicz L."/>
            <person name="Sengamalay N."/>
            <person name="Ott S."/>
            <person name="Godinez A."/>
            <person name="Nagaraj S."/>
            <person name="Vavikolanu K."/>
            <person name="Nadendla S."/>
            <person name="George J."/>
            <person name="Sichtig H."/>
        </authorList>
    </citation>
    <scope>NUCLEOTIDE SEQUENCE [LARGE SCALE GENOMIC DNA]</scope>
    <source>
        <strain evidence="7">FDAARGOS_311</strain>
    </source>
</reference>
<evidence type="ECO:0000256" key="1">
    <source>
        <dbReference type="ARBA" id="ARBA00023015"/>
    </source>
</evidence>
<evidence type="ECO:0000313" key="6">
    <source>
        <dbReference type="EMBL" id="TPR11811.1"/>
    </source>
</evidence>
<dbReference type="PANTHER" id="PTHR38111">
    <property type="entry name" value="ZN(2)-C6 FUNGAL-TYPE DOMAIN-CONTAINING PROTEIN-RELATED"/>
    <property type="match status" value="1"/>
</dbReference>
<evidence type="ECO:0000259" key="5">
    <source>
        <dbReference type="PROSITE" id="PS50048"/>
    </source>
</evidence>
<dbReference type="GO" id="GO:0000981">
    <property type="term" value="F:DNA-binding transcription factor activity, RNA polymerase II-specific"/>
    <property type="evidence" value="ECO:0007669"/>
    <property type="project" value="InterPro"/>
</dbReference>
<evidence type="ECO:0000313" key="7">
    <source>
        <dbReference type="Proteomes" id="UP000197666"/>
    </source>
</evidence>
<dbReference type="InterPro" id="IPR053178">
    <property type="entry name" value="Osmoadaptation_assoc"/>
</dbReference>
<dbReference type="CDD" id="cd00067">
    <property type="entry name" value="GAL4"/>
    <property type="match status" value="1"/>
</dbReference>